<gene>
    <name evidence="2" type="ORF">SAV31267_023130</name>
</gene>
<proteinExistence type="predicted"/>
<feature type="region of interest" description="Disordered" evidence="1">
    <location>
        <begin position="124"/>
        <end position="191"/>
    </location>
</feature>
<comment type="caution">
    <text evidence="2">The sequence shown here is derived from an EMBL/GenBank/DDBJ whole genome shotgun (WGS) entry which is preliminary data.</text>
</comment>
<evidence type="ECO:0000256" key="1">
    <source>
        <dbReference type="SAM" id="MobiDB-lite"/>
    </source>
</evidence>
<dbReference type="Proteomes" id="UP000299211">
    <property type="component" value="Unassembled WGS sequence"/>
</dbReference>
<evidence type="ECO:0000313" key="2">
    <source>
        <dbReference type="EMBL" id="GDY72828.1"/>
    </source>
</evidence>
<dbReference type="EMBL" id="BJHY01000001">
    <property type="protein sequence ID" value="GDY72828.1"/>
    <property type="molecule type" value="Genomic_DNA"/>
</dbReference>
<name>A0A4D4MLA5_STRAX</name>
<dbReference type="AlphaFoldDB" id="A0A4D4MLA5"/>
<protein>
    <submittedName>
        <fullName evidence="2">Uncharacterized protein</fullName>
    </submittedName>
</protein>
<accession>A0A4D4MLA5</accession>
<sequence length="191" mass="19708">MLAEDRAADVPIRLGGARVDDQELLLGVRLRLLRDHVGELEADQHDHVRLGVHGRLHVLLLRGGVGGLVDLLRPVVRLGRGLHPVDGELEELVLADAVGSDQGEGLAAALRGAGGVVLRGGVAGGEAGHEERGGSGELEGTTGSAVHRRTFRGYGKARSGGARGGGERAGGRTSALTGAGQPRQRSPAHRP</sequence>
<reference evidence="2 3" key="1">
    <citation type="submission" date="2019-04" db="EMBL/GenBank/DDBJ databases">
        <title>Draft genome sequences of Streptomyces avermitilis ATCC 31267.</title>
        <authorList>
            <person name="Komaki H."/>
            <person name="Tamura T."/>
            <person name="Hosoyama A."/>
        </authorList>
    </citation>
    <scope>NUCLEOTIDE SEQUENCE [LARGE SCALE GENOMIC DNA]</scope>
    <source>
        <strain evidence="2 3">ATCC 31267</strain>
    </source>
</reference>
<evidence type="ECO:0000313" key="3">
    <source>
        <dbReference type="Proteomes" id="UP000299211"/>
    </source>
</evidence>
<organism evidence="2 3">
    <name type="scientific">Streptomyces avermitilis</name>
    <dbReference type="NCBI Taxonomy" id="33903"/>
    <lineage>
        <taxon>Bacteria</taxon>
        <taxon>Bacillati</taxon>
        <taxon>Actinomycetota</taxon>
        <taxon>Actinomycetes</taxon>
        <taxon>Kitasatosporales</taxon>
        <taxon>Streptomycetaceae</taxon>
        <taxon>Streptomyces</taxon>
    </lineage>
</organism>